<keyword evidence="5" id="KW-1185">Reference proteome</keyword>
<dbReference type="KEGG" id="nue:C5F50_09265"/>
<dbReference type="InterPro" id="IPR014729">
    <property type="entry name" value="Rossmann-like_a/b/a_fold"/>
</dbReference>
<sequence length="156" mass="17264">MYKTILVPHAGTSAGDEALKHAIYAAKDSSKLIILHIVEAIQCPPSFALSSSEREGLLKSIEDANEEMRKDMEQKMEKYAQQCKEKGIDTKVKVEIGDAAEIILDVVEKEKVDLIVMSKRRKLKGIKKLLSLGSVSRKVVENVTCPVTLIDIENIG</sequence>
<dbReference type="InterPro" id="IPR006016">
    <property type="entry name" value="UspA"/>
</dbReference>
<evidence type="ECO:0000256" key="1">
    <source>
        <dbReference type="ARBA" id="ARBA00008791"/>
    </source>
</evidence>
<evidence type="ECO:0000256" key="2">
    <source>
        <dbReference type="SAM" id="Coils"/>
    </source>
</evidence>
<dbReference type="GeneID" id="56068292"/>
<dbReference type="PANTHER" id="PTHR46268:SF6">
    <property type="entry name" value="UNIVERSAL STRESS PROTEIN UP12"/>
    <property type="match status" value="1"/>
</dbReference>
<proteinExistence type="inferred from homology"/>
<dbReference type="EMBL" id="CP026995">
    <property type="protein sequence ID" value="QLH07246.1"/>
    <property type="molecule type" value="Genomic_DNA"/>
</dbReference>
<protein>
    <submittedName>
        <fullName evidence="4">Universal stress protein UspA</fullName>
    </submittedName>
</protein>
<evidence type="ECO:0000313" key="5">
    <source>
        <dbReference type="Proteomes" id="UP000509478"/>
    </source>
</evidence>
<dbReference type="CDD" id="cd00293">
    <property type="entry name" value="USP-like"/>
    <property type="match status" value="1"/>
</dbReference>
<dbReference type="InterPro" id="IPR006015">
    <property type="entry name" value="Universal_stress_UspA"/>
</dbReference>
<gene>
    <name evidence="4" type="ORF">C5F50_09265</name>
</gene>
<keyword evidence="2" id="KW-0175">Coiled coil</keyword>
<dbReference type="OrthoDB" id="105697at2157"/>
<feature type="coiled-coil region" evidence="2">
    <location>
        <begin position="54"/>
        <end position="85"/>
    </location>
</feature>
<dbReference type="Gene3D" id="3.40.50.620">
    <property type="entry name" value="HUPs"/>
    <property type="match status" value="1"/>
</dbReference>
<feature type="domain" description="UspA" evidence="3">
    <location>
        <begin position="1"/>
        <end position="150"/>
    </location>
</feature>
<dbReference type="RefSeq" id="WP_179371118.1">
    <property type="nucleotide sequence ID" value="NZ_CP026995.1"/>
</dbReference>
<dbReference type="Proteomes" id="UP000509478">
    <property type="component" value="Chromosome"/>
</dbReference>
<dbReference type="AlphaFoldDB" id="A0A7D5M502"/>
<dbReference type="PRINTS" id="PR01438">
    <property type="entry name" value="UNVRSLSTRESS"/>
</dbReference>
<dbReference type="PANTHER" id="PTHR46268">
    <property type="entry name" value="STRESS RESPONSE PROTEIN NHAX"/>
    <property type="match status" value="1"/>
</dbReference>
<comment type="similarity">
    <text evidence="1">Belongs to the universal stress protein A family.</text>
</comment>
<name>A0A7D5M502_9ARCH</name>
<evidence type="ECO:0000259" key="3">
    <source>
        <dbReference type="Pfam" id="PF00582"/>
    </source>
</evidence>
<dbReference type="SUPFAM" id="SSF52402">
    <property type="entry name" value="Adenine nucleotide alpha hydrolases-like"/>
    <property type="match status" value="1"/>
</dbReference>
<organism evidence="4 5">
    <name type="scientific">Nitrosopumilus ureiphilus</name>
    <dbReference type="NCBI Taxonomy" id="1470067"/>
    <lineage>
        <taxon>Archaea</taxon>
        <taxon>Nitrososphaerota</taxon>
        <taxon>Nitrososphaeria</taxon>
        <taxon>Nitrosopumilales</taxon>
        <taxon>Nitrosopumilaceae</taxon>
        <taxon>Nitrosopumilus</taxon>
    </lineage>
</organism>
<accession>A0A7D5M502</accession>
<evidence type="ECO:0000313" key="4">
    <source>
        <dbReference type="EMBL" id="QLH07246.1"/>
    </source>
</evidence>
<dbReference type="Pfam" id="PF00582">
    <property type="entry name" value="Usp"/>
    <property type="match status" value="1"/>
</dbReference>
<reference evidence="4 5" key="1">
    <citation type="submission" date="2018-02" db="EMBL/GenBank/DDBJ databases">
        <title>Complete genome of Nitrosopumilus ureaphilus PS0.</title>
        <authorList>
            <person name="Qin W."/>
            <person name="Zheng Y."/>
            <person name="Stahl D.A."/>
        </authorList>
    </citation>
    <scope>NUCLEOTIDE SEQUENCE [LARGE SCALE GENOMIC DNA]</scope>
    <source>
        <strain evidence="4 5">PS0</strain>
    </source>
</reference>